<dbReference type="GO" id="GO:0005524">
    <property type="term" value="F:ATP binding"/>
    <property type="evidence" value="ECO:0007669"/>
    <property type="project" value="UniProtKB-KW"/>
</dbReference>
<proteinExistence type="predicted"/>
<dbReference type="EMBL" id="LR746265">
    <property type="protein sequence ID" value="CAA7391241.1"/>
    <property type="molecule type" value="Genomic_DNA"/>
</dbReference>
<accession>A0A7I8K2I2</accession>
<keyword evidence="4" id="KW-0347">Helicase</keyword>
<dbReference type="GO" id="GO:0005634">
    <property type="term" value="C:nucleus"/>
    <property type="evidence" value="ECO:0007669"/>
    <property type="project" value="TreeGrafter"/>
</dbReference>
<dbReference type="InterPro" id="IPR006555">
    <property type="entry name" value="ATP-dep_Helicase_C"/>
</dbReference>
<dbReference type="SMART" id="SM00488">
    <property type="entry name" value="DEXDc2"/>
    <property type="match status" value="1"/>
</dbReference>
<gene>
    <name evidence="11" type="ORF">SI8410_02002581</name>
</gene>
<dbReference type="InterPro" id="IPR045028">
    <property type="entry name" value="DinG/Rad3-like"/>
</dbReference>
<evidence type="ECO:0000256" key="2">
    <source>
        <dbReference type="ARBA" id="ARBA00022741"/>
    </source>
</evidence>
<dbReference type="GO" id="GO:0003677">
    <property type="term" value="F:DNA binding"/>
    <property type="evidence" value="ECO:0007669"/>
    <property type="project" value="InterPro"/>
</dbReference>
<dbReference type="Pfam" id="PF13307">
    <property type="entry name" value="Helicase_C_2"/>
    <property type="match status" value="2"/>
</dbReference>
<dbReference type="InterPro" id="IPR014013">
    <property type="entry name" value="Helic_SF1/SF2_ATP-bd_DinG/Rad3"/>
</dbReference>
<feature type="region of interest" description="Disordered" evidence="9">
    <location>
        <begin position="1039"/>
        <end position="1066"/>
    </location>
</feature>
<keyword evidence="2" id="KW-0547">Nucleotide-binding</keyword>
<dbReference type="GO" id="GO:0016818">
    <property type="term" value="F:hydrolase activity, acting on acid anhydrides, in phosphorus-containing anhydrides"/>
    <property type="evidence" value="ECO:0007669"/>
    <property type="project" value="InterPro"/>
</dbReference>
<reference evidence="11" key="1">
    <citation type="submission" date="2020-02" db="EMBL/GenBank/DDBJ databases">
        <authorList>
            <person name="Scholz U."/>
            <person name="Mascher M."/>
            <person name="Fiebig A."/>
        </authorList>
    </citation>
    <scope>NUCLEOTIDE SEQUENCE</scope>
</reference>
<feature type="domain" description="Helicase ATP-binding" evidence="10">
    <location>
        <begin position="22"/>
        <end position="357"/>
    </location>
</feature>
<dbReference type="SUPFAM" id="SSF52540">
    <property type="entry name" value="P-loop containing nucleoside triphosphate hydrolases"/>
    <property type="match status" value="1"/>
</dbReference>
<evidence type="ECO:0000313" key="12">
    <source>
        <dbReference type="Proteomes" id="UP000663760"/>
    </source>
</evidence>
<dbReference type="GO" id="GO:0051536">
    <property type="term" value="F:iron-sulfur cluster binding"/>
    <property type="evidence" value="ECO:0007669"/>
    <property type="project" value="UniProtKB-KW"/>
</dbReference>
<evidence type="ECO:0000256" key="9">
    <source>
        <dbReference type="SAM" id="MobiDB-lite"/>
    </source>
</evidence>
<name>A0A7I8K2I2_SPIIN</name>
<dbReference type="InterPro" id="IPR006554">
    <property type="entry name" value="Helicase-like_DEXD_c2"/>
</dbReference>
<dbReference type="PANTHER" id="PTHR11472:SF47">
    <property type="entry name" value="FANCONI ANEMIA GROUP J PROTEIN"/>
    <property type="match status" value="1"/>
</dbReference>
<dbReference type="Gene3D" id="3.40.50.300">
    <property type="entry name" value="P-loop containing nucleotide triphosphate hydrolases"/>
    <property type="match status" value="2"/>
</dbReference>
<dbReference type="PANTHER" id="PTHR11472">
    <property type="entry name" value="DNA REPAIR DEAD HELICASE RAD3/XP-D SUBFAMILY MEMBER"/>
    <property type="match status" value="1"/>
</dbReference>
<evidence type="ECO:0000256" key="5">
    <source>
        <dbReference type="ARBA" id="ARBA00022840"/>
    </source>
</evidence>
<keyword evidence="1" id="KW-0479">Metal-binding</keyword>
<evidence type="ECO:0000256" key="1">
    <source>
        <dbReference type="ARBA" id="ARBA00022723"/>
    </source>
</evidence>
<keyword evidence="5" id="KW-0067">ATP-binding</keyword>
<evidence type="ECO:0000256" key="4">
    <source>
        <dbReference type="ARBA" id="ARBA00022806"/>
    </source>
</evidence>
<dbReference type="GO" id="GO:0006289">
    <property type="term" value="P:nucleotide-excision repair"/>
    <property type="evidence" value="ECO:0007669"/>
    <property type="project" value="TreeGrafter"/>
</dbReference>
<evidence type="ECO:0000256" key="7">
    <source>
        <dbReference type="ARBA" id="ARBA00023014"/>
    </source>
</evidence>
<evidence type="ECO:0000256" key="8">
    <source>
        <dbReference type="ARBA" id="ARBA00023235"/>
    </source>
</evidence>
<evidence type="ECO:0000256" key="3">
    <source>
        <dbReference type="ARBA" id="ARBA00022801"/>
    </source>
</evidence>
<keyword evidence="8" id="KW-0413">Isomerase</keyword>
<organism evidence="11 12">
    <name type="scientific">Spirodela intermedia</name>
    <name type="common">Intermediate duckweed</name>
    <dbReference type="NCBI Taxonomy" id="51605"/>
    <lineage>
        <taxon>Eukaryota</taxon>
        <taxon>Viridiplantae</taxon>
        <taxon>Streptophyta</taxon>
        <taxon>Embryophyta</taxon>
        <taxon>Tracheophyta</taxon>
        <taxon>Spermatophyta</taxon>
        <taxon>Magnoliopsida</taxon>
        <taxon>Liliopsida</taxon>
        <taxon>Araceae</taxon>
        <taxon>Lemnoideae</taxon>
        <taxon>Spirodela</taxon>
    </lineage>
</organism>
<dbReference type="Pfam" id="PF06733">
    <property type="entry name" value="DEAD_2"/>
    <property type="match status" value="1"/>
</dbReference>
<dbReference type="OrthoDB" id="19182at2759"/>
<evidence type="ECO:0000259" key="10">
    <source>
        <dbReference type="PROSITE" id="PS51193"/>
    </source>
</evidence>
<keyword evidence="3" id="KW-0378">Hydrolase</keyword>
<dbReference type="Proteomes" id="UP000663760">
    <property type="component" value="Chromosome 2"/>
</dbReference>
<feature type="region of interest" description="Disordered" evidence="9">
    <location>
        <begin position="828"/>
        <end position="847"/>
    </location>
</feature>
<dbReference type="InterPro" id="IPR010614">
    <property type="entry name" value="RAD3-like_helicase_DEAD"/>
</dbReference>
<keyword evidence="6" id="KW-0408">Iron</keyword>
<protein>
    <recommendedName>
        <fullName evidence="10">Helicase ATP-binding domain-containing protein</fullName>
    </recommendedName>
</protein>
<dbReference type="InterPro" id="IPR027417">
    <property type="entry name" value="P-loop_NTPase"/>
</dbReference>
<dbReference type="CDD" id="cd18788">
    <property type="entry name" value="SF2_C_XPD"/>
    <property type="match status" value="1"/>
</dbReference>
<dbReference type="PROSITE" id="PS51193">
    <property type="entry name" value="HELICASE_ATP_BIND_2"/>
    <property type="match status" value="1"/>
</dbReference>
<feature type="compositionally biased region" description="Basic and acidic residues" evidence="9">
    <location>
        <begin position="1045"/>
        <end position="1060"/>
    </location>
</feature>
<feature type="region of interest" description="Disordered" evidence="9">
    <location>
        <begin position="87"/>
        <end position="145"/>
    </location>
</feature>
<keyword evidence="7" id="KW-0411">Iron-sulfur</keyword>
<dbReference type="GO" id="GO:0003678">
    <property type="term" value="F:DNA helicase activity"/>
    <property type="evidence" value="ECO:0007669"/>
    <property type="project" value="InterPro"/>
</dbReference>
<evidence type="ECO:0000313" key="11">
    <source>
        <dbReference type="EMBL" id="CAA7391241.1"/>
    </source>
</evidence>
<evidence type="ECO:0000256" key="6">
    <source>
        <dbReference type="ARBA" id="ARBA00023004"/>
    </source>
</evidence>
<dbReference type="GO" id="GO:1990918">
    <property type="term" value="P:double-strand break repair involved in meiotic recombination"/>
    <property type="evidence" value="ECO:0007669"/>
    <property type="project" value="TreeGrafter"/>
</dbReference>
<keyword evidence="12" id="KW-1185">Reference proteome</keyword>
<dbReference type="GO" id="GO:0046872">
    <property type="term" value="F:metal ion binding"/>
    <property type="evidence" value="ECO:0007669"/>
    <property type="project" value="UniProtKB-KW"/>
</dbReference>
<dbReference type="SMART" id="SM00491">
    <property type="entry name" value="HELICc2"/>
    <property type="match status" value="1"/>
</dbReference>
<sequence length="1308" mass="145292">MEASASVGEGDDKTKRNVYQIGGIPVDFPHKAYGSQLAFMGRVISTLDRAQKQGHCHALLESPTGTGKTLSLLCSTLAWQKSYLSRYSAPPPSPPKRSVGKDAQAHPAPEGPDPFVDGGGFIPDTESSQNPSPILGNNGENQEHAPPRIYYASRTHTQISQVISEYRRTSYRVPMAILESIPSFSCVSGLLMVPRKILLVPVWLALLGRIVNKKLLKDEEMGCMEFKVKEHSSLKRGGCHEVHDIEDLVKIGRSVKGCSYFGARSLATEAQLVFCPYNYVINPIIRKAMEIDLKGDILILDEAHNIEDMARDAASVDIDEDILHRLHHELGELCHGPTGDSATYQPLHDMVQKLRSTILGSVLECDFIICKLLHFNHLDVHASWTGGSAIKELADSGICLQSFPILEGCAKKAIKDYSEGGTRQVCLSGISATTLEGLFCSLSYLFSGNALHATDYQLVLQRYGKRDGNNVKSWAHTLNLWCLNPGIVFKEMADLSLSVILTSGKNVEKTSWYIESYHLIYIAFFMQLFAAGLSRGPGSHRLNASYKTSDGYAFQDELGSSLEEIFKAVPGGVLVFFPSYKFLEKLHSRWRQTGQWSQLNAQKPIFIEPRGNVDDFEVTLKAYFNSISGTDIIAHGKIKERQKRTLKRLYGMHRKDSAKRRGAALLAVCRGKASEGVNFSDDNARAVVSFMYLDASISTKISVIVGIPFPSINDLQVALKKKYNDTYRSSKSLLGGSEWYCHQAFRALNQAAGRCIRHRFDYGAVIFLDERLEEERNLAYISKWIGHSIKHFGSFHTVLDELRSFFLNAKELKGMETTRTSSHFFLKDEDNMPNASQKGVNKDEKWEEIPKPKQLCAQNERERDSEDLAVLNDSGETVRLTTARTGHGDIPLLEGIQDAPENETPLRLPATSLALSEDCLDLGVVVEDSAHYFGATMGLVSQDNKPHADVVQDHSKVIDQVSFASDSSSNEILLESSCSVTYLEERLHDGVRNSEVEASLSVNTRCHKRRMMTEFQLGNCTRSCSFDCAGEESRYILDDENTTTKPRDSKDRSLKLEHQEPLPLSSDPITEKKLHLCCSACRSSLGLSENSFLVPCFSVPSSKLCLSFVLKNGLTSTLSPESLLRTELTKVPVVIIDISSVDRRVLSRRIFGESLQPDIWSEEDGCVFRVIYCPFCITSATCLGLQIMAADASNAHLLNKVLLFDERLHIEPDLASKNEDSLPICHGKDPDFMEIERFAFAGPSKRGPAIRDTNKSKISLCFGMFIDAADCSLLTAVEITQERPSSLMRTRLITQPGGMASDLHSLIQ</sequence>